<comment type="catalytic activity">
    <reaction evidence="15">
        <text>(2E)-dodecenoyl-CoA + NADPH + H(+) = dodecanoyl-CoA + NADP(+)</text>
        <dbReference type="Rhea" id="RHEA:44964"/>
        <dbReference type="ChEBI" id="CHEBI:15378"/>
        <dbReference type="ChEBI" id="CHEBI:57330"/>
        <dbReference type="ChEBI" id="CHEBI:57375"/>
        <dbReference type="ChEBI" id="CHEBI:57783"/>
        <dbReference type="ChEBI" id="CHEBI:58349"/>
    </reaction>
    <physiologicalReaction direction="left-to-right" evidence="15">
        <dbReference type="Rhea" id="RHEA:44965"/>
    </physiologicalReaction>
</comment>
<evidence type="ECO:0000256" key="14">
    <source>
        <dbReference type="ARBA" id="ARBA00041063"/>
    </source>
</evidence>
<keyword evidence="5" id="KW-0276">Fatty acid metabolism</keyword>
<evidence type="ECO:0000256" key="13">
    <source>
        <dbReference type="ARBA" id="ARBA00038849"/>
    </source>
</evidence>
<evidence type="ECO:0000313" key="22">
    <source>
        <dbReference type="EMBL" id="KAI6654737.1"/>
    </source>
</evidence>
<dbReference type="PRINTS" id="PR00081">
    <property type="entry name" value="GDHRDH"/>
</dbReference>
<evidence type="ECO:0000256" key="11">
    <source>
        <dbReference type="ARBA" id="ARBA00037124"/>
    </source>
</evidence>
<dbReference type="InterPro" id="IPR036291">
    <property type="entry name" value="NAD(P)-bd_dom_sf"/>
</dbReference>
<evidence type="ECO:0000256" key="7">
    <source>
        <dbReference type="ARBA" id="ARBA00023002"/>
    </source>
</evidence>
<comment type="pathway">
    <text evidence="2">Lipid metabolism.</text>
</comment>
<dbReference type="GO" id="GO:0019166">
    <property type="term" value="F:trans-2-enoyl-CoA reductase (NADPH) activity"/>
    <property type="evidence" value="ECO:0007669"/>
    <property type="project" value="UniProtKB-EC"/>
</dbReference>
<dbReference type="GO" id="GO:0006633">
    <property type="term" value="P:fatty acid biosynthetic process"/>
    <property type="evidence" value="ECO:0007669"/>
    <property type="project" value="UniProtKB-KW"/>
</dbReference>
<evidence type="ECO:0000256" key="10">
    <source>
        <dbReference type="ARBA" id="ARBA00023160"/>
    </source>
</evidence>
<comment type="catalytic activity">
    <reaction evidence="17">
        <text>(2E)-hexenoyl-CoA + NADPH + H(+) = hexanoyl-CoA + NADP(+)</text>
        <dbReference type="Rhea" id="RHEA:44956"/>
        <dbReference type="ChEBI" id="CHEBI:15378"/>
        <dbReference type="ChEBI" id="CHEBI:57783"/>
        <dbReference type="ChEBI" id="CHEBI:58349"/>
        <dbReference type="ChEBI" id="CHEBI:62077"/>
        <dbReference type="ChEBI" id="CHEBI:62620"/>
    </reaction>
    <physiologicalReaction direction="left-to-right" evidence="17">
        <dbReference type="Rhea" id="RHEA:44957"/>
    </physiologicalReaction>
</comment>
<dbReference type="CDD" id="cd05369">
    <property type="entry name" value="TER_DECR_SDR_a"/>
    <property type="match status" value="1"/>
</dbReference>
<evidence type="ECO:0000256" key="12">
    <source>
        <dbReference type="ARBA" id="ARBA00038622"/>
    </source>
</evidence>
<dbReference type="PANTHER" id="PTHR24317:SF7">
    <property type="entry name" value="PEROXISOMAL TRANS-2-ENOYL-COA REDUCTASE"/>
    <property type="match status" value="1"/>
</dbReference>
<name>A0AAV7K0K7_9METZ</name>
<evidence type="ECO:0000256" key="21">
    <source>
        <dbReference type="SAM" id="MobiDB-lite"/>
    </source>
</evidence>
<dbReference type="InterPro" id="IPR002347">
    <property type="entry name" value="SDR_fam"/>
</dbReference>
<keyword evidence="6" id="KW-0521">NADP</keyword>
<keyword evidence="8" id="KW-0443">Lipid metabolism</keyword>
<keyword evidence="23" id="KW-1185">Reference proteome</keyword>
<sequence length="291" mass="31864">MAAFKLNSVLRRQLFVGRVAIVTGGATGIGGMITNELVTLGCRVVIAARNEDRLKEFATTVNKNTGHDLVYPIRCNIRKEEEVSELMSKTVKQFGKIDYLVNNGGGQFASQTEDISAKGWHAVVETNLTGTFYCLKHVYDKYMKKHGGSIVNIIADIYKGFPGMAHTGAARAGVENLCKTLAVEWAKNGVRINCVAPGIIYSETAEANYGQKGMFESQLYRIPAWRLGDTSEVSSVVCFLLSPGASYVSGNTVYIDGAQHLYKSTYEVEQHSNYPPPNYPTTEATTPKSKL</sequence>
<comment type="catalytic activity">
    <reaction evidence="20">
        <text>(2E)-octenoyl-CoA + NADPH + H(+) = octanoyl-CoA + NADP(+)</text>
        <dbReference type="Rhea" id="RHEA:44952"/>
        <dbReference type="ChEBI" id="CHEBI:15378"/>
        <dbReference type="ChEBI" id="CHEBI:57386"/>
        <dbReference type="ChEBI" id="CHEBI:57783"/>
        <dbReference type="ChEBI" id="CHEBI:58349"/>
        <dbReference type="ChEBI" id="CHEBI:62242"/>
    </reaction>
    <physiologicalReaction direction="left-to-right" evidence="20">
        <dbReference type="Rhea" id="RHEA:44953"/>
    </physiologicalReaction>
</comment>
<organism evidence="22 23">
    <name type="scientific">Oopsacas minuta</name>
    <dbReference type="NCBI Taxonomy" id="111878"/>
    <lineage>
        <taxon>Eukaryota</taxon>
        <taxon>Metazoa</taxon>
        <taxon>Porifera</taxon>
        <taxon>Hexactinellida</taxon>
        <taxon>Hexasterophora</taxon>
        <taxon>Lyssacinosida</taxon>
        <taxon>Leucopsacidae</taxon>
        <taxon>Oopsacas</taxon>
    </lineage>
</organism>
<dbReference type="InterPro" id="IPR052388">
    <property type="entry name" value="Peroxisomal_t2-enoyl-CoA_red"/>
</dbReference>
<evidence type="ECO:0000256" key="19">
    <source>
        <dbReference type="ARBA" id="ARBA00049386"/>
    </source>
</evidence>
<comment type="subcellular location">
    <subcellularLocation>
        <location evidence="1">Peroxisome</location>
    </subcellularLocation>
</comment>
<evidence type="ECO:0000256" key="4">
    <source>
        <dbReference type="ARBA" id="ARBA00022553"/>
    </source>
</evidence>
<accession>A0AAV7K0K7</accession>
<keyword evidence="4" id="KW-0597">Phosphoprotein</keyword>
<protein>
    <recommendedName>
        <fullName evidence="14">Peroxisomal trans-2-enoyl-CoA reductase</fullName>
        <ecNumber evidence="13">1.3.1.38</ecNumber>
    </recommendedName>
</protein>
<dbReference type="Gene3D" id="3.40.50.720">
    <property type="entry name" value="NAD(P)-binding Rossmann-like Domain"/>
    <property type="match status" value="1"/>
</dbReference>
<evidence type="ECO:0000256" key="15">
    <source>
        <dbReference type="ARBA" id="ARBA00047570"/>
    </source>
</evidence>
<gene>
    <name evidence="22" type="ORF">LOD99_2616</name>
</gene>
<evidence type="ECO:0000256" key="16">
    <source>
        <dbReference type="ARBA" id="ARBA00048686"/>
    </source>
</evidence>
<comment type="catalytic activity">
    <reaction evidence="19">
        <text>(2E)-decenoyl-CoA + NADPH + H(+) = decanoyl-CoA + NADP(+)</text>
        <dbReference type="Rhea" id="RHEA:44960"/>
        <dbReference type="ChEBI" id="CHEBI:15378"/>
        <dbReference type="ChEBI" id="CHEBI:57783"/>
        <dbReference type="ChEBI" id="CHEBI:58349"/>
        <dbReference type="ChEBI" id="CHEBI:61406"/>
        <dbReference type="ChEBI" id="CHEBI:61430"/>
    </reaction>
    <physiologicalReaction direction="left-to-right" evidence="19">
        <dbReference type="Rhea" id="RHEA:44961"/>
    </physiologicalReaction>
</comment>
<evidence type="ECO:0000256" key="9">
    <source>
        <dbReference type="ARBA" id="ARBA00023140"/>
    </source>
</evidence>
<dbReference type="Pfam" id="PF13561">
    <property type="entry name" value="adh_short_C2"/>
    <property type="match status" value="1"/>
</dbReference>
<keyword evidence="9" id="KW-0576">Peroxisome</keyword>
<evidence type="ECO:0000256" key="1">
    <source>
        <dbReference type="ARBA" id="ARBA00004275"/>
    </source>
</evidence>
<evidence type="ECO:0000256" key="5">
    <source>
        <dbReference type="ARBA" id="ARBA00022832"/>
    </source>
</evidence>
<keyword evidence="3" id="KW-0444">Lipid biosynthesis</keyword>
<evidence type="ECO:0000256" key="18">
    <source>
        <dbReference type="ARBA" id="ARBA00049251"/>
    </source>
</evidence>
<feature type="compositionally biased region" description="Polar residues" evidence="21">
    <location>
        <begin position="280"/>
        <end position="291"/>
    </location>
</feature>
<dbReference type="GO" id="GO:0033306">
    <property type="term" value="P:phytol metabolic process"/>
    <property type="evidence" value="ECO:0007669"/>
    <property type="project" value="TreeGrafter"/>
</dbReference>
<comment type="catalytic activity">
    <reaction evidence="18">
        <text>a (2E)-enoyl-CoA + NADPH + H(+) = a 2,3-saturated acyl-CoA + NADP(+)</text>
        <dbReference type="Rhea" id="RHEA:33763"/>
        <dbReference type="ChEBI" id="CHEBI:15378"/>
        <dbReference type="ChEBI" id="CHEBI:57783"/>
        <dbReference type="ChEBI" id="CHEBI:58349"/>
        <dbReference type="ChEBI" id="CHEBI:58856"/>
        <dbReference type="ChEBI" id="CHEBI:65111"/>
        <dbReference type="EC" id="1.3.1.38"/>
    </reaction>
    <physiologicalReaction direction="left-to-right" evidence="18">
        <dbReference type="Rhea" id="RHEA:33764"/>
    </physiologicalReaction>
</comment>
<dbReference type="SUPFAM" id="SSF51735">
    <property type="entry name" value="NAD(P)-binding Rossmann-fold domains"/>
    <property type="match status" value="1"/>
</dbReference>
<comment type="catalytic activity">
    <reaction evidence="16">
        <text>(2E)-tetradecenoyl-CoA + NADPH + H(+) = tetradecanoyl-CoA + NADP(+)</text>
        <dbReference type="Rhea" id="RHEA:44968"/>
        <dbReference type="ChEBI" id="CHEBI:15378"/>
        <dbReference type="ChEBI" id="CHEBI:57385"/>
        <dbReference type="ChEBI" id="CHEBI:57783"/>
        <dbReference type="ChEBI" id="CHEBI:58349"/>
        <dbReference type="ChEBI" id="CHEBI:61405"/>
    </reaction>
    <physiologicalReaction direction="left-to-right" evidence="16">
        <dbReference type="Rhea" id="RHEA:44969"/>
    </physiologicalReaction>
</comment>
<dbReference type="Proteomes" id="UP001165289">
    <property type="component" value="Unassembled WGS sequence"/>
</dbReference>
<evidence type="ECO:0000256" key="6">
    <source>
        <dbReference type="ARBA" id="ARBA00022857"/>
    </source>
</evidence>
<dbReference type="EC" id="1.3.1.38" evidence="13"/>
<feature type="region of interest" description="Disordered" evidence="21">
    <location>
        <begin position="271"/>
        <end position="291"/>
    </location>
</feature>
<dbReference type="GO" id="GO:0005777">
    <property type="term" value="C:peroxisome"/>
    <property type="evidence" value="ECO:0007669"/>
    <property type="project" value="UniProtKB-SubCell"/>
</dbReference>
<keyword evidence="7" id="KW-0560">Oxidoreductase</keyword>
<evidence type="ECO:0000256" key="3">
    <source>
        <dbReference type="ARBA" id="ARBA00022516"/>
    </source>
</evidence>
<keyword evidence="10" id="KW-0275">Fatty acid biosynthesis</keyword>
<comment type="function">
    <text evidence="11">Participates in chain elongation of fatty acids. Catalyzes the reduction of trans-2-enoyl-CoAs of varying chain lengths from 6:1 to 16:1, having maximum activity with 10:1 CoA. Has no 2,4-dienoyl-CoA reductase activity.</text>
</comment>
<comment type="subunit">
    <text evidence="12">Interacts with PEX5, probably required to target it into peroxisomes.</text>
</comment>
<reference evidence="22 23" key="1">
    <citation type="journal article" date="2023" name="BMC Biol.">
        <title>The compact genome of the sponge Oopsacas minuta (Hexactinellida) is lacking key metazoan core genes.</title>
        <authorList>
            <person name="Santini S."/>
            <person name="Schenkelaars Q."/>
            <person name="Jourda C."/>
            <person name="Duchesne M."/>
            <person name="Belahbib H."/>
            <person name="Rocher C."/>
            <person name="Selva M."/>
            <person name="Riesgo A."/>
            <person name="Vervoort M."/>
            <person name="Leys S.P."/>
            <person name="Kodjabachian L."/>
            <person name="Le Bivic A."/>
            <person name="Borchiellini C."/>
            <person name="Claverie J.M."/>
            <person name="Renard E."/>
        </authorList>
    </citation>
    <scope>NUCLEOTIDE SEQUENCE [LARGE SCALE GENOMIC DNA]</scope>
    <source>
        <strain evidence="22">SPO-2</strain>
    </source>
</reference>
<evidence type="ECO:0000256" key="17">
    <source>
        <dbReference type="ARBA" id="ARBA00049108"/>
    </source>
</evidence>
<evidence type="ECO:0000256" key="8">
    <source>
        <dbReference type="ARBA" id="ARBA00023098"/>
    </source>
</evidence>
<dbReference type="EMBL" id="JAKMXF010000221">
    <property type="protein sequence ID" value="KAI6654737.1"/>
    <property type="molecule type" value="Genomic_DNA"/>
</dbReference>
<evidence type="ECO:0000313" key="23">
    <source>
        <dbReference type="Proteomes" id="UP001165289"/>
    </source>
</evidence>
<dbReference type="FunFam" id="3.40.50.720:FF:000335">
    <property type="entry name" value="Peroxisomal trans-2-enoyl-CoA reductase"/>
    <property type="match status" value="1"/>
</dbReference>
<dbReference type="PANTHER" id="PTHR24317">
    <property type="entry name" value="PEROXISOMAL TRANS-2-ENOYL-COA REDUCTASE"/>
    <property type="match status" value="1"/>
</dbReference>
<proteinExistence type="predicted"/>
<comment type="caution">
    <text evidence="22">The sequence shown here is derived from an EMBL/GenBank/DDBJ whole genome shotgun (WGS) entry which is preliminary data.</text>
</comment>
<evidence type="ECO:0000256" key="20">
    <source>
        <dbReference type="ARBA" id="ARBA00049559"/>
    </source>
</evidence>
<dbReference type="AlphaFoldDB" id="A0AAV7K0K7"/>
<evidence type="ECO:0000256" key="2">
    <source>
        <dbReference type="ARBA" id="ARBA00005189"/>
    </source>
</evidence>